<feature type="transmembrane region" description="Helical" evidence="3">
    <location>
        <begin position="12"/>
        <end position="36"/>
    </location>
</feature>
<reference evidence="4 5" key="1">
    <citation type="submission" date="2017-03" db="EMBL/GenBank/DDBJ databases">
        <title>Genome sequence of Clostridium oryzae DSM 28571.</title>
        <authorList>
            <person name="Poehlein A."/>
            <person name="Daniel R."/>
        </authorList>
    </citation>
    <scope>NUCLEOTIDE SEQUENCE [LARGE SCALE GENOMIC DNA]</scope>
    <source>
        <strain evidence="4 5">DSM 28571</strain>
    </source>
</reference>
<dbReference type="STRING" id="1450648.CLORY_29530"/>
<proteinExistence type="predicted"/>
<evidence type="ECO:0000256" key="2">
    <source>
        <dbReference type="ARBA" id="ARBA00022989"/>
    </source>
</evidence>
<evidence type="ECO:0008006" key="6">
    <source>
        <dbReference type="Google" id="ProtNLM"/>
    </source>
</evidence>
<feature type="transmembrane region" description="Helical" evidence="3">
    <location>
        <begin position="117"/>
        <end position="142"/>
    </location>
</feature>
<keyword evidence="2 3" id="KW-1133">Transmembrane helix</keyword>
<evidence type="ECO:0000313" key="5">
    <source>
        <dbReference type="Proteomes" id="UP000190080"/>
    </source>
</evidence>
<sequence length="187" mass="19859">MMQLKKQKSSVFSVRDLVFTSLMAALIFIATFIIQIPTPNKGYIHLGDTMVFVAAVLLGKKKGFAAAAIGMMLADLASGYATWAPFTFIIKGVMALIAASIALRGEYNGENPINNVFAFTVAGIWMIVGYYFAGAAIMYLISGTESSLAAALIASTADVLGNIIQAASGIILASILLPIVTRIYKHI</sequence>
<dbReference type="AlphaFoldDB" id="A0A1V4IJA4"/>
<dbReference type="Gene3D" id="1.10.1760.20">
    <property type="match status" value="1"/>
</dbReference>
<dbReference type="InterPro" id="IPR009825">
    <property type="entry name" value="ECF_substrate-spec-like"/>
</dbReference>
<evidence type="ECO:0000256" key="1">
    <source>
        <dbReference type="ARBA" id="ARBA00022692"/>
    </source>
</evidence>
<organism evidence="4 5">
    <name type="scientific">Clostridium oryzae</name>
    <dbReference type="NCBI Taxonomy" id="1450648"/>
    <lineage>
        <taxon>Bacteria</taxon>
        <taxon>Bacillati</taxon>
        <taxon>Bacillota</taxon>
        <taxon>Clostridia</taxon>
        <taxon>Eubacteriales</taxon>
        <taxon>Clostridiaceae</taxon>
        <taxon>Clostridium</taxon>
    </lineage>
</organism>
<keyword evidence="3" id="KW-0472">Membrane</keyword>
<dbReference type="RefSeq" id="WP_341456646.1">
    <property type="nucleotide sequence ID" value="NZ_MZGV01000035.1"/>
</dbReference>
<dbReference type="GO" id="GO:0016020">
    <property type="term" value="C:membrane"/>
    <property type="evidence" value="ECO:0007669"/>
    <property type="project" value="InterPro"/>
</dbReference>
<protein>
    <recommendedName>
        <fullName evidence="6">Thiamine transporter HmpT</fullName>
    </recommendedName>
</protein>
<evidence type="ECO:0000256" key="3">
    <source>
        <dbReference type="SAM" id="Phobius"/>
    </source>
</evidence>
<dbReference type="EMBL" id="MZGV01000035">
    <property type="protein sequence ID" value="OPJ60092.1"/>
    <property type="molecule type" value="Genomic_DNA"/>
</dbReference>
<name>A0A1V4IJA4_9CLOT</name>
<dbReference type="PANTHER" id="PTHR37815:SF3">
    <property type="entry name" value="UPF0397 PROTEIN SPR0429"/>
    <property type="match status" value="1"/>
</dbReference>
<keyword evidence="1 3" id="KW-0812">Transmembrane</keyword>
<dbReference type="PANTHER" id="PTHR37815">
    <property type="entry name" value="UPF0397 PROTEIN BC_2624-RELATED"/>
    <property type="match status" value="1"/>
</dbReference>
<dbReference type="Proteomes" id="UP000190080">
    <property type="component" value="Unassembled WGS sequence"/>
</dbReference>
<accession>A0A1V4IJA4</accession>
<gene>
    <name evidence="4" type="ORF">CLORY_29530</name>
</gene>
<keyword evidence="5" id="KW-1185">Reference proteome</keyword>
<dbReference type="Pfam" id="PF07155">
    <property type="entry name" value="ECF-ribofla_trS"/>
    <property type="match status" value="1"/>
</dbReference>
<feature type="transmembrane region" description="Helical" evidence="3">
    <location>
        <begin position="162"/>
        <end position="184"/>
    </location>
</feature>
<comment type="caution">
    <text evidence="4">The sequence shown here is derived from an EMBL/GenBank/DDBJ whole genome shotgun (WGS) entry which is preliminary data.</text>
</comment>
<feature type="transmembrane region" description="Helical" evidence="3">
    <location>
        <begin position="88"/>
        <end position="105"/>
    </location>
</feature>
<evidence type="ECO:0000313" key="4">
    <source>
        <dbReference type="EMBL" id="OPJ60092.1"/>
    </source>
</evidence>